<accession>A0A977KZG0</accession>
<proteinExistence type="predicted"/>
<dbReference type="Proteomes" id="UP001065613">
    <property type="component" value="Chromosome"/>
</dbReference>
<organism evidence="1">
    <name type="scientific">Woronichinia naegeliana WA131</name>
    <dbReference type="NCBI Taxonomy" id="2824559"/>
    <lineage>
        <taxon>Bacteria</taxon>
        <taxon>Bacillati</taxon>
        <taxon>Cyanobacteriota</taxon>
        <taxon>Cyanophyceae</taxon>
        <taxon>Synechococcales</taxon>
        <taxon>Coelosphaeriaceae</taxon>
        <taxon>Woronichinia</taxon>
    </lineage>
</organism>
<protein>
    <submittedName>
        <fullName evidence="1">Uncharacterized protein</fullName>
    </submittedName>
</protein>
<dbReference type="AlphaFoldDB" id="A0A977KZG0"/>
<gene>
    <name evidence="1" type="ORF">KA717_38640</name>
</gene>
<dbReference type="EMBL" id="CP073041">
    <property type="protein sequence ID" value="UXE61230.1"/>
    <property type="molecule type" value="Genomic_DNA"/>
</dbReference>
<dbReference type="InterPro" id="IPR011044">
    <property type="entry name" value="Quino_amine_DH_bsu"/>
</dbReference>
<dbReference type="KEGG" id="wna:KA717_38640"/>
<dbReference type="SUPFAM" id="SSF50969">
    <property type="entry name" value="YVTN repeat-like/Quinoprotein amine dehydrogenase"/>
    <property type="match status" value="1"/>
</dbReference>
<evidence type="ECO:0000313" key="1">
    <source>
        <dbReference type="EMBL" id="UXE61230.1"/>
    </source>
</evidence>
<sequence length="294" mass="32203">MWYQLLETSESVLAIFPLFFKKQGGGEFKILHSCRIPSTGCTKQGTLALNVCANEYKKWGNSMLLAVNPDTLEVIDAVELLQPAVVPHTITNFKGKIAIYIGANSGAFRYFWNPKTKKLSQDKFWIPSVLEEGQTTPAAPSILGDWIVFQTNGILSKKTASSIVAVNAKDPTTLKKIFPFGQLKDGEVSFCPPKPQTDPENSMIYSADMGRGKVAGITIDQATGELKTKFVLDNATSGFQPLYGPKDKRVLVISNFKSNVPGLSLLPMLATQNYRVRPLVDKSCCNQGSTGNPY</sequence>
<name>A0A977KZG0_9CYAN</name>
<reference evidence="1" key="1">
    <citation type="submission" date="2021-04" db="EMBL/GenBank/DDBJ databases">
        <title>Genome sequence of Woronichinia naegeliana from Washington state freshwater lake bloom.</title>
        <authorList>
            <person name="Dreher T.W."/>
        </authorList>
    </citation>
    <scope>NUCLEOTIDE SEQUENCE</scope>
    <source>
        <strain evidence="1">WA131</strain>
    </source>
</reference>